<protein>
    <submittedName>
        <fullName evidence="1">Uncharacterized protein</fullName>
    </submittedName>
</protein>
<dbReference type="EMBL" id="JACJFM010000042">
    <property type="protein sequence ID" value="MBB1489073.1"/>
    <property type="molecule type" value="Genomic_DNA"/>
</dbReference>
<gene>
    <name evidence="1" type="ORF">H4O21_20910</name>
</gene>
<organism evidence="1 2">
    <name type="scientific">Oceanospirillum sediminis</name>
    <dbReference type="NCBI Taxonomy" id="2760088"/>
    <lineage>
        <taxon>Bacteria</taxon>
        <taxon>Pseudomonadati</taxon>
        <taxon>Pseudomonadota</taxon>
        <taxon>Gammaproteobacteria</taxon>
        <taxon>Oceanospirillales</taxon>
        <taxon>Oceanospirillaceae</taxon>
        <taxon>Oceanospirillum</taxon>
    </lineage>
</organism>
<reference evidence="1 2" key="1">
    <citation type="submission" date="2020-08" db="EMBL/GenBank/DDBJ databases">
        <title>Oceanospirillum sp. nov. isolated from marine sediment.</title>
        <authorList>
            <person name="Ji X."/>
        </authorList>
    </citation>
    <scope>NUCLEOTIDE SEQUENCE [LARGE SCALE GENOMIC DNA]</scope>
    <source>
        <strain evidence="1 2">D5</strain>
    </source>
</reference>
<dbReference type="AlphaFoldDB" id="A0A839IUE9"/>
<comment type="caution">
    <text evidence="1">The sequence shown here is derived from an EMBL/GenBank/DDBJ whole genome shotgun (WGS) entry which is preliminary data.</text>
</comment>
<sequence>MITIDSDPKANLISIGAFIILQMKQGDQLFFDIEELFYSANKKFKISYEVFVYSLDWLFLAGVVVLNEEGFLEYATE</sequence>
<proteinExistence type="predicted"/>
<name>A0A839IUE9_9GAMM</name>
<keyword evidence="2" id="KW-1185">Reference proteome</keyword>
<dbReference type="InterPro" id="IPR046897">
    <property type="entry name" value="ABC-3C_MC6"/>
</dbReference>
<evidence type="ECO:0000313" key="2">
    <source>
        <dbReference type="Proteomes" id="UP000565262"/>
    </source>
</evidence>
<accession>A0A839IUE9</accession>
<dbReference type="Pfam" id="PF20293">
    <property type="entry name" value="MC6"/>
    <property type="match status" value="1"/>
</dbReference>
<dbReference type="Proteomes" id="UP000565262">
    <property type="component" value="Unassembled WGS sequence"/>
</dbReference>
<evidence type="ECO:0000313" key="1">
    <source>
        <dbReference type="EMBL" id="MBB1489073.1"/>
    </source>
</evidence>
<dbReference type="RefSeq" id="WP_182810842.1">
    <property type="nucleotide sequence ID" value="NZ_JACJFM010000042.1"/>
</dbReference>